<keyword evidence="6" id="KW-0489">Methyltransferase</keyword>
<keyword evidence="6" id="KW-0808">Transferase</keyword>
<dbReference type="PROSITE" id="PS50889">
    <property type="entry name" value="S4"/>
    <property type="match status" value="1"/>
</dbReference>
<keyword evidence="1 3" id="KW-0694">RNA-binding</keyword>
<dbReference type="Gene3D" id="3.40.50.150">
    <property type="entry name" value="Vaccinia Virus protein VP39"/>
    <property type="match status" value="1"/>
</dbReference>
<dbReference type="PANTHER" id="PTHR32319:SF0">
    <property type="entry name" value="BACTERIAL HEMOLYSIN-LIKE PROTEIN"/>
    <property type="match status" value="1"/>
</dbReference>
<comment type="similarity">
    <text evidence="2">Belongs to the TlyA family.</text>
</comment>
<dbReference type="InterPro" id="IPR029063">
    <property type="entry name" value="SAM-dependent_MTases_sf"/>
</dbReference>
<proteinExistence type="inferred from homology"/>
<dbReference type="Pfam" id="PF01728">
    <property type="entry name" value="FtsJ"/>
    <property type="match status" value="1"/>
</dbReference>
<sequence length="260" mass="29427">MARGKIRLDRLLLERGLAEDLSKAQSLILSGSVLVNDQVVDKVGLLFAEDSSVRLKEVIPKYVSRGAFKLKKAFELWNIDLSDKLCLDWGASTGGFTQVLLEQGAKNIFAFDVGYGQMVSRIAKDPRVKVIDRFHVKNITWDILEELWKSAESSDFPEKIFLVMDLSFISLRNVFPIVKRLHDQVPGRSWSGFSLIKPQFEVDPKFLTKGILTDPKIRLRTVRSLLRFARKESGIKLLSLSESPIAGADGNQEILMYWSI</sequence>
<dbReference type="PANTHER" id="PTHR32319">
    <property type="entry name" value="BACTERIAL HEMOLYSIN-LIKE PROTEIN"/>
    <property type="match status" value="1"/>
</dbReference>
<dbReference type="GO" id="GO:0008168">
    <property type="term" value="F:methyltransferase activity"/>
    <property type="evidence" value="ECO:0007669"/>
    <property type="project" value="UniProtKB-KW"/>
</dbReference>
<protein>
    <submittedName>
        <fullName evidence="6">TlyA family rRNA (Cytidine-2'-O)-methyltransferase</fullName>
    </submittedName>
</protein>
<gene>
    <name evidence="5" type="ORF">CH360_17910</name>
    <name evidence="6" type="ORF">CH373_17970</name>
</gene>
<dbReference type="Proteomes" id="UP000231962">
    <property type="component" value="Unassembled WGS sequence"/>
</dbReference>
<dbReference type="GO" id="GO:0032259">
    <property type="term" value="P:methylation"/>
    <property type="evidence" value="ECO:0007669"/>
    <property type="project" value="UniProtKB-KW"/>
</dbReference>
<dbReference type="CDD" id="cd00165">
    <property type="entry name" value="S4"/>
    <property type="match status" value="1"/>
</dbReference>
<dbReference type="SUPFAM" id="SSF53335">
    <property type="entry name" value="S-adenosyl-L-methionine-dependent methyltransferases"/>
    <property type="match status" value="1"/>
</dbReference>
<dbReference type="SMART" id="SM00363">
    <property type="entry name" value="S4"/>
    <property type="match status" value="1"/>
</dbReference>
<dbReference type="RefSeq" id="WP_100715475.1">
    <property type="nucleotide sequence ID" value="NZ_NPDY01000034.1"/>
</dbReference>
<feature type="domain" description="RNA-binding S4" evidence="4">
    <location>
        <begin position="6"/>
        <end position="71"/>
    </location>
</feature>
<dbReference type="EMBL" id="NPDY01000034">
    <property type="protein sequence ID" value="PJZ68098.1"/>
    <property type="molecule type" value="Genomic_DNA"/>
</dbReference>
<evidence type="ECO:0000256" key="3">
    <source>
        <dbReference type="PROSITE-ProRule" id="PRU00182"/>
    </source>
</evidence>
<dbReference type="Gene3D" id="3.10.290.10">
    <property type="entry name" value="RNA-binding S4 domain"/>
    <property type="match status" value="1"/>
</dbReference>
<dbReference type="InterPro" id="IPR002877">
    <property type="entry name" value="RNA_MeTrfase_FtsJ_dom"/>
</dbReference>
<keyword evidence="7" id="KW-1185">Reference proteome</keyword>
<dbReference type="Proteomes" id="UP000231990">
    <property type="component" value="Unassembled WGS sequence"/>
</dbReference>
<dbReference type="InterPro" id="IPR047048">
    <property type="entry name" value="TlyA"/>
</dbReference>
<reference evidence="7 8" key="1">
    <citation type="submission" date="2017-07" db="EMBL/GenBank/DDBJ databases">
        <title>Leptospira spp. isolated from tropical soils.</title>
        <authorList>
            <person name="Thibeaux R."/>
            <person name="Iraola G."/>
            <person name="Ferres I."/>
            <person name="Bierque E."/>
            <person name="Girault D."/>
            <person name="Soupe-Gilbert M.-E."/>
            <person name="Picardeau M."/>
            <person name="Goarant C."/>
        </authorList>
    </citation>
    <scope>NUCLEOTIDE SEQUENCE [LARGE SCALE GENOMIC DNA]</scope>
    <source>
        <strain evidence="6 8">FH1-B-B1</strain>
        <strain evidence="5 7">FH1-B-C1</strain>
    </source>
</reference>
<dbReference type="AlphaFoldDB" id="A0A2M9ZI30"/>
<evidence type="ECO:0000256" key="1">
    <source>
        <dbReference type="ARBA" id="ARBA00022884"/>
    </source>
</evidence>
<dbReference type="GO" id="GO:0003723">
    <property type="term" value="F:RNA binding"/>
    <property type="evidence" value="ECO:0007669"/>
    <property type="project" value="UniProtKB-KW"/>
</dbReference>
<dbReference type="InterPro" id="IPR002942">
    <property type="entry name" value="S4_RNA-bd"/>
</dbReference>
<evidence type="ECO:0000259" key="4">
    <source>
        <dbReference type="SMART" id="SM00363"/>
    </source>
</evidence>
<name>A0A2M9ZI30_9LEPT</name>
<evidence type="ECO:0000256" key="2">
    <source>
        <dbReference type="ARBA" id="ARBA00029460"/>
    </source>
</evidence>
<dbReference type="OrthoDB" id="9784736at2"/>
<comment type="caution">
    <text evidence="6">The sequence shown here is derived from an EMBL/GenBank/DDBJ whole genome shotgun (WGS) entry which is preliminary data.</text>
</comment>
<dbReference type="InterPro" id="IPR036986">
    <property type="entry name" value="S4_RNA-bd_sf"/>
</dbReference>
<evidence type="ECO:0000313" key="8">
    <source>
        <dbReference type="Proteomes" id="UP000231990"/>
    </source>
</evidence>
<evidence type="ECO:0000313" key="7">
    <source>
        <dbReference type="Proteomes" id="UP000231962"/>
    </source>
</evidence>
<accession>A0A2M9ZI30</accession>
<dbReference type="SUPFAM" id="SSF55174">
    <property type="entry name" value="Alpha-L RNA-binding motif"/>
    <property type="match status" value="1"/>
</dbReference>
<dbReference type="Pfam" id="PF01479">
    <property type="entry name" value="S4"/>
    <property type="match status" value="1"/>
</dbReference>
<evidence type="ECO:0000313" key="5">
    <source>
        <dbReference type="EMBL" id="PJZ68098.1"/>
    </source>
</evidence>
<evidence type="ECO:0000313" key="6">
    <source>
        <dbReference type="EMBL" id="PJZ71717.1"/>
    </source>
</evidence>
<dbReference type="EMBL" id="NPDZ01000022">
    <property type="protein sequence ID" value="PJZ71717.1"/>
    <property type="molecule type" value="Genomic_DNA"/>
</dbReference>
<organism evidence="6 8">
    <name type="scientific">Leptospira perolatii</name>
    <dbReference type="NCBI Taxonomy" id="2023191"/>
    <lineage>
        <taxon>Bacteria</taxon>
        <taxon>Pseudomonadati</taxon>
        <taxon>Spirochaetota</taxon>
        <taxon>Spirochaetia</taxon>
        <taxon>Leptospirales</taxon>
        <taxon>Leptospiraceae</taxon>
        <taxon>Leptospira</taxon>
    </lineage>
</organism>